<dbReference type="NCBIfam" id="TIGR01764">
    <property type="entry name" value="excise"/>
    <property type="match status" value="1"/>
</dbReference>
<evidence type="ECO:0000256" key="1">
    <source>
        <dbReference type="SAM" id="MobiDB-lite"/>
    </source>
</evidence>
<organism evidence="3 4">
    <name type="scientific">Quisquiliibacterium transsilvanicum</name>
    <dbReference type="NCBI Taxonomy" id="1549638"/>
    <lineage>
        <taxon>Bacteria</taxon>
        <taxon>Pseudomonadati</taxon>
        <taxon>Pseudomonadota</taxon>
        <taxon>Betaproteobacteria</taxon>
        <taxon>Burkholderiales</taxon>
        <taxon>Burkholderiaceae</taxon>
        <taxon>Quisquiliibacterium</taxon>
    </lineage>
</organism>
<reference evidence="3 4" key="1">
    <citation type="submission" date="2020-08" db="EMBL/GenBank/DDBJ databases">
        <title>Genomic Encyclopedia of Type Strains, Phase IV (KMG-IV): sequencing the most valuable type-strain genomes for metagenomic binning, comparative biology and taxonomic classification.</title>
        <authorList>
            <person name="Goeker M."/>
        </authorList>
    </citation>
    <scope>NUCLEOTIDE SEQUENCE [LARGE SCALE GENOMIC DNA]</scope>
    <source>
        <strain evidence="3 4">DSM 29781</strain>
    </source>
</reference>
<gene>
    <name evidence="3" type="ORF">HNQ70_001522</name>
</gene>
<dbReference type="InterPro" id="IPR010093">
    <property type="entry name" value="SinI_DNA-bd"/>
</dbReference>
<keyword evidence="4" id="KW-1185">Reference proteome</keyword>
<name>A0A7W8M8D2_9BURK</name>
<dbReference type="RefSeq" id="WP_183965955.1">
    <property type="nucleotide sequence ID" value="NZ_BAABEW010000001.1"/>
</dbReference>
<feature type="compositionally biased region" description="Basic residues" evidence="1">
    <location>
        <begin position="76"/>
        <end position="88"/>
    </location>
</feature>
<sequence length="88" mass="10041">MTDTIDSTQCAELLRCTPEQVEELARAGEIPGLKLGRSWLFVRLDLLAYLAEKARQEAEQRRAKRQPGITPIAHQVKPRRRVPPRLPV</sequence>
<proteinExistence type="predicted"/>
<feature type="domain" description="Helix-turn-helix" evidence="2">
    <location>
        <begin position="9"/>
        <end position="53"/>
    </location>
</feature>
<dbReference type="EMBL" id="JACHGB010000003">
    <property type="protein sequence ID" value="MBB5271512.1"/>
    <property type="molecule type" value="Genomic_DNA"/>
</dbReference>
<evidence type="ECO:0000313" key="4">
    <source>
        <dbReference type="Proteomes" id="UP000532440"/>
    </source>
</evidence>
<evidence type="ECO:0000259" key="2">
    <source>
        <dbReference type="Pfam" id="PF12728"/>
    </source>
</evidence>
<dbReference type="AlphaFoldDB" id="A0A7W8M8D2"/>
<dbReference type="Proteomes" id="UP000532440">
    <property type="component" value="Unassembled WGS sequence"/>
</dbReference>
<comment type="caution">
    <text evidence="3">The sequence shown here is derived from an EMBL/GenBank/DDBJ whole genome shotgun (WGS) entry which is preliminary data.</text>
</comment>
<dbReference type="GO" id="GO:0003677">
    <property type="term" value="F:DNA binding"/>
    <property type="evidence" value="ECO:0007669"/>
    <property type="project" value="InterPro"/>
</dbReference>
<dbReference type="Pfam" id="PF12728">
    <property type="entry name" value="HTH_17"/>
    <property type="match status" value="1"/>
</dbReference>
<evidence type="ECO:0000313" key="3">
    <source>
        <dbReference type="EMBL" id="MBB5271512.1"/>
    </source>
</evidence>
<dbReference type="InterPro" id="IPR041657">
    <property type="entry name" value="HTH_17"/>
</dbReference>
<protein>
    <submittedName>
        <fullName evidence="3">Excisionase family DNA binding protein</fullName>
    </submittedName>
</protein>
<feature type="region of interest" description="Disordered" evidence="1">
    <location>
        <begin position="57"/>
        <end position="88"/>
    </location>
</feature>
<accession>A0A7W8M8D2</accession>